<name>M2YDG7_9PROT</name>
<accession>M2YDG7</accession>
<gene>
    <name evidence="1" type="ORF">H261_05529</name>
</gene>
<dbReference type="Gene3D" id="1.10.10.1830">
    <property type="entry name" value="Non-ribosomal peptide synthase, adenylation domain"/>
    <property type="match status" value="1"/>
</dbReference>
<keyword evidence="2" id="KW-1185">Reference proteome</keyword>
<dbReference type="Proteomes" id="UP000011744">
    <property type="component" value="Unassembled WGS sequence"/>
</dbReference>
<dbReference type="STRING" id="1244869.H261_05529"/>
<protein>
    <recommendedName>
        <fullName evidence="3">TubC N-terminal docking domain-containing protein</fullName>
    </recommendedName>
</protein>
<proteinExistence type="predicted"/>
<dbReference type="EMBL" id="AONQ01000010">
    <property type="protein sequence ID" value="EME71021.1"/>
    <property type="molecule type" value="Genomic_DNA"/>
</dbReference>
<dbReference type="InterPro" id="IPR044894">
    <property type="entry name" value="TubC_N_sf"/>
</dbReference>
<comment type="caution">
    <text evidence="1">The sequence shown here is derived from an EMBL/GenBank/DDBJ whole genome shotgun (WGS) entry which is preliminary data.</text>
</comment>
<sequence length="102" mass="11224">MTTAARQLLQEVSDHGGMVRLEDGNLRLAAPQPLSESLRARLRECKAEIVRLLGMPVAPQPVRPPTPSFDAIFDEFGLDPLLDEDRAQAVRIWLGMPRGPPG</sequence>
<dbReference type="AlphaFoldDB" id="M2YDG7"/>
<organism evidence="1 2">
    <name type="scientific">Paramagnetospirillum caucaseum</name>
    <dbReference type="NCBI Taxonomy" id="1244869"/>
    <lineage>
        <taxon>Bacteria</taxon>
        <taxon>Pseudomonadati</taxon>
        <taxon>Pseudomonadota</taxon>
        <taxon>Alphaproteobacteria</taxon>
        <taxon>Rhodospirillales</taxon>
        <taxon>Magnetospirillaceae</taxon>
        <taxon>Paramagnetospirillum</taxon>
    </lineage>
</organism>
<evidence type="ECO:0000313" key="2">
    <source>
        <dbReference type="Proteomes" id="UP000011744"/>
    </source>
</evidence>
<evidence type="ECO:0008006" key="3">
    <source>
        <dbReference type="Google" id="ProtNLM"/>
    </source>
</evidence>
<evidence type="ECO:0000313" key="1">
    <source>
        <dbReference type="EMBL" id="EME71021.1"/>
    </source>
</evidence>
<reference evidence="1 2" key="1">
    <citation type="journal article" date="2014" name="Genome Announc.">
        <title>Draft Genome Sequence of Magnetospirillum sp. Strain SO-1, a Freshwater Magnetotactic Bacterium Isolated from the Ol'khovka River, Russia.</title>
        <authorList>
            <person name="Grouzdev D.S."/>
            <person name="Dziuba M.V."/>
            <person name="Sukhacheva M.S."/>
            <person name="Mardanov A.V."/>
            <person name="Beletskiy A.V."/>
            <person name="Kuznetsov B.B."/>
            <person name="Skryabin K.G."/>
        </authorList>
    </citation>
    <scope>NUCLEOTIDE SEQUENCE [LARGE SCALE GENOMIC DNA]</scope>
    <source>
        <strain evidence="1 2">SO-1</strain>
    </source>
</reference>
<dbReference type="PATRIC" id="fig|1244869.3.peg.1111"/>